<feature type="domain" description="HNH nuclease" evidence="1">
    <location>
        <begin position="88"/>
        <end position="145"/>
    </location>
</feature>
<dbReference type="CDD" id="cd00085">
    <property type="entry name" value="HNHc"/>
    <property type="match status" value="1"/>
</dbReference>
<accession>A0A7C1ZRU2</accession>
<protein>
    <submittedName>
        <fullName evidence="2">HNH endonuclease</fullName>
    </submittedName>
</protein>
<keyword evidence="2" id="KW-0540">Nuclease</keyword>
<dbReference type="EMBL" id="DRHY01000303">
    <property type="protein sequence ID" value="HEC75283.1"/>
    <property type="molecule type" value="Genomic_DNA"/>
</dbReference>
<dbReference type="AlphaFoldDB" id="A0A7C1ZRU2"/>
<dbReference type="Pfam" id="PF01844">
    <property type="entry name" value="HNH"/>
    <property type="match status" value="1"/>
</dbReference>
<dbReference type="Gene3D" id="1.10.30.50">
    <property type="match status" value="1"/>
</dbReference>
<keyword evidence="2" id="KW-0378">Hydrolase</keyword>
<reference evidence="2" key="1">
    <citation type="journal article" date="2020" name="mSystems">
        <title>Genome- and Community-Level Interaction Insights into Carbon Utilization and Element Cycling Functions of Hydrothermarchaeota in Hydrothermal Sediment.</title>
        <authorList>
            <person name="Zhou Z."/>
            <person name="Liu Y."/>
            <person name="Xu W."/>
            <person name="Pan J."/>
            <person name="Luo Z.H."/>
            <person name="Li M."/>
        </authorList>
    </citation>
    <scope>NUCLEOTIDE SEQUENCE [LARGE SCALE GENOMIC DNA]</scope>
    <source>
        <strain evidence="2">HyVt-380</strain>
    </source>
</reference>
<evidence type="ECO:0000313" key="2">
    <source>
        <dbReference type="EMBL" id="HEC75283.1"/>
    </source>
</evidence>
<dbReference type="InterPro" id="IPR002711">
    <property type="entry name" value="HNH"/>
</dbReference>
<gene>
    <name evidence="2" type="ORF">ENI26_13080</name>
</gene>
<keyword evidence="2" id="KW-0255">Endonuclease</keyword>
<dbReference type="GO" id="GO:0004519">
    <property type="term" value="F:endonuclease activity"/>
    <property type="evidence" value="ECO:0007669"/>
    <property type="project" value="UniProtKB-KW"/>
</dbReference>
<dbReference type="GO" id="GO:0003676">
    <property type="term" value="F:nucleic acid binding"/>
    <property type="evidence" value="ECO:0007669"/>
    <property type="project" value="InterPro"/>
</dbReference>
<dbReference type="SMART" id="SM00507">
    <property type="entry name" value="HNHc"/>
    <property type="match status" value="1"/>
</dbReference>
<evidence type="ECO:0000259" key="1">
    <source>
        <dbReference type="SMART" id="SM00507"/>
    </source>
</evidence>
<name>A0A7C1ZRU2_9GAMM</name>
<dbReference type="InterPro" id="IPR003615">
    <property type="entry name" value="HNH_nuc"/>
</dbReference>
<dbReference type="Proteomes" id="UP000886384">
    <property type="component" value="Unassembled WGS sequence"/>
</dbReference>
<organism evidence="2">
    <name type="scientific">Methylophaga aminisulfidivorans</name>
    <dbReference type="NCBI Taxonomy" id="230105"/>
    <lineage>
        <taxon>Bacteria</taxon>
        <taxon>Pseudomonadati</taxon>
        <taxon>Pseudomonadota</taxon>
        <taxon>Gammaproteobacteria</taxon>
        <taxon>Thiotrichales</taxon>
        <taxon>Piscirickettsiaceae</taxon>
        <taxon>Methylophaga</taxon>
    </lineage>
</organism>
<dbReference type="GO" id="GO:0008270">
    <property type="term" value="F:zinc ion binding"/>
    <property type="evidence" value="ECO:0007669"/>
    <property type="project" value="InterPro"/>
</dbReference>
<comment type="caution">
    <text evidence="2">The sequence shown here is derived from an EMBL/GenBank/DDBJ whole genome shotgun (WGS) entry which is preliminary data.</text>
</comment>
<proteinExistence type="predicted"/>
<sequence length="170" mass="18448">MGWVRVPVDELEKLSESDLGKALQAAGAEFTQLSPATAEPVLCDSPESLERESARLFREASIALPSGQAAPARQERSAEQFVRDAAVVAYVLREARGNCECCMKPAPFTKPNGLPYLEVHHVKRLASGGSDKISNAIAVCPNCHRELHLGANSDDIAYSLYTKVGRLVRE</sequence>